<dbReference type="OrthoDB" id="566238at2759"/>
<keyword evidence="4" id="KW-1185">Reference proteome</keyword>
<feature type="compositionally biased region" description="Polar residues" evidence="1">
    <location>
        <begin position="183"/>
        <end position="195"/>
    </location>
</feature>
<accession>A0A3M6TK25</accession>
<dbReference type="SMART" id="SM00450">
    <property type="entry name" value="RHOD"/>
    <property type="match status" value="1"/>
</dbReference>
<dbReference type="Gene3D" id="3.40.250.10">
    <property type="entry name" value="Rhodanese-like domain"/>
    <property type="match status" value="1"/>
</dbReference>
<name>A0A3M6TK25_POCDA</name>
<proteinExistence type="predicted"/>
<evidence type="ECO:0000256" key="1">
    <source>
        <dbReference type="SAM" id="MobiDB-lite"/>
    </source>
</evidence>
<dbReference type="PROSITE" id="PS50206">
    <property type="entry name" value="RHODANESE_3"/>
    <property type="match status" value="1"/>
</dbReference>
<dbReference type="AlphaFoldDB" id="A0A3M6TK25"/>
<gene>
    <name evidence="3" type="ORF">pdam_00008883</name>
</gene>
<organism evidence="3 4">
    <name type="scientific">Pocillopora damicornis</name>
    <name type="common">Cauliflower coral</name>
    <name type="synonym">Millepora damicornis</name>
    <dbReference type="NCBI Taxonomy" id="46731"/>
    <lineage>
        <taxon>Eukaryota</taxon>
        <taxon>Metazoa</taxon>
        <taxon>Cnidaria</taxon>
        <taxon>Anthozoa</taxon>
        <taxon>Hexacorallia</taxon>
        <taxon>Scleractinia</taxon>
        <taxon>Astrocoeniina</taxon>
        <taxon>Pocilloporidae</taxon>
        <taxon>Pocillopora</taxon>
    </lineage>
</organism>
<evidence type="ECO:0000313" key="4">
    <source>
        <dbReference type="Proteomes" id="UP000275408"/>
    </source>
</evidence>
<dbReference type="Proteomes" id="UP000275408">
    <property type="component" value="Unassembled WGS sequence"/>
</dbReference>
<dbReference type="InterPro" id="IPR036873">
    <property type="entry name" value="Rhodanese-like_dom_sf"/>
</dbReference>
<evidence type="ECO:0000313" key="3">
    <source>
        <dbReference type="EMBL" id="RMX41628.1"/>
    </source>
</evidence>
<dbReference type="Pfam" id="PF00581">
    <property type="entry name" value="Rhodanese"/>
    <property type="match status" value="1"/>
</dbReference>
<evidence type="ECO:0000259" key="2">
    <source>
        <dbReference type="PROSITE" id="PS50206"/>
    </source>
</evidence>
<dbReference type="EMBL" id="RCHS01003465">
    <property type="protein sequence ID" value="RMX41628.1"/>
    <property type="molecule type" value="Genomic_DNA"/>
</dbReference>
<protein>
    <recommendedName>
        <fullName evidence="2">Rhodanese domain-containing protein</fullName>
    </recommendedName>
</protein>
<comment type="caution">
    <text evidence="3">The sequence shown here is derived from an EMBL/GenBank/DDBJ whole genome shotgun (WGS) entry which is preliminary data.</text>
</comment>
<reference evidence="3 4" key="1">
    <citation type="journal article" date="2018" name="Sci. Rep.">
        <title>Comparative analysis of the Pocillopora damicornis genome highlights role of immune system in coral evolution.</title>
        <authorList>
            <person name="Cunning R."/>
            <person name="Bay R.A."/>
            <person name="Gillette P."/>
            <person name="Baker A.C."/>
            <person name="Traylor-Knowles N."/>
        </authorList>
    </citation>
    <scope>NUCLEOTIDE SEQUENCE [LARGE SCALE GENOMIC DNA]</scope>
    <source>
        <strain evidence="3">RSMAS</strain>
        <tissue evidence="3">Whole animal</tissue>
    </source>
</reference>
<dbReference type="InterPro" id="IPR001763">
    <property type="entry name" value="Rhodanese-like_dom"/>
</dbReference>
<feature type="domain" description="Rhodanese" evidence="2">
    <location>
        <begin position="38"/>
        <end position="145"/>
    </location>
</feature>
<dbReference type="CDD" id="cd00158">
    <property type="entry name" value="RHOD"/>
    <property type="match status" value="1"/>
</dbReference>
<sequence>MINNMAMKLVIETVKARFPRVPYISTGELWQLMKKGSSSQKLVLLDVREEKEFQVSHLCSARHVDPSTKDMDSLMKTICETEKSSEDSVQVVCYCSVGYRSSALAQELLSEMRKPAYEEIKSKIRIYNLEGSIFKWANEGKDLEDNRGRKTTVAHPYSSLWGKLLNAELRCSEPSESDENQEIDQNNSSPKSSKM</sequence>
<dbReference type="OMA" id="WYNEGRP"/>
<feature type="region of interest" description="Disordered" evidence="1">
    <location>
        <begin position="171"/>
        <end position="195"/>
    </location>
</feature>
<dbReference type="SUPFAM" id="SSF52821">
    <property type="entry name" value="Rhodanese/Cell cycle control phosphatase"/>
    <property type="match status" value="1"/>
</dbReference>